<name>A0A1J1LEU5_9CYAN</name>
<dbReference type="OrthoDB" id="547142at2"/>
<feature type="transmembrane region" description="Helical" evidence="5">
    <location>
        <begin position="20"/>
        <end position="46"/>
    </location>
</feature>
<organism evidence="7 8">
    <name type="scientific">Planktothrix tepida PCC 9214</name>
    <dbReference type="NCBI Taxonomy" id="671072"/>
    <lineage>
        <taxon>Bacteria</taxon>
        <taxon>Bacillati</taxon>
        <taxon>Cyanobacteriota</taxon>
        <taxon>Cyanophyceae</taxon>
        <taxon>Oscillatoriophycideae</taxon>
        <taxon>Oscillatoriales</taxon>
        <taxon>Microcoleaceae</taxon>
        <taxon>Planktothrix</taxon>
    </lineage>
</organism>
<protein>
    <submittedName>
        <fullName evidence="7">O-antigen polymerase</fullName>
    </submittedName>
</protein>
<sequence length="443" mass="50194">MKFILFPHPEQRLQLPWNCLQWGVFLFPLLPTFGGIAIILGSLLCWKRQFKSIQRNPINQGLAILSILLIIISILANNLLESFLGLSNFIPYFIVFAGLSEMIQTANQLRWLSGLMIISAVPVGILGLGQQYLGWSGIDLLQGILGWSLHLNGNPPGRMSSVFMYANIFAAYLVIIFTLALGLIIEEWQNKNKKSDFNSHILHFIPNNNVRIIILSLTLLLTGIDLILTNSRNAWGLAVLSSLAYALYLGWWWLILLVSTGVTAVLGSAFAPSPLRAGLRIIIPAYFWQRITDQNFVRPVETLRITQWKFTLNLTQTRPFSGWGLRNFTPLYEAKMNVWLGHPHNLFLMMFAEMGIPTTLFFMLIVGVILTQGFLVLKNTLINPSDRLIYYSYLITFLALILFNCFDVSLFDFRVNTYGWLILSGIWGVACTIPKTNPYKILS</sequence>
<dbReference type="GO" id="GO:0016020">
    <property type="term" value="C:membrane"/>
    <property type="evidence" value="ECO:0007669"/>
    <property type="project" value="UniProtKB-SubCell"/>
</dbReference>
<keyword evidence="3 5" id="KW-1133">Transmembrane helix</keyword>
<feature type="transmembrane region" description="Helical" evidence="5">
    <location>
        <begin position="162"/>
        <end position="185"/>
    </location>
</feature>
<dbReference type="RefSeq" id="WP_072718018.1">
    <property type="nucleotide sequence ID" value="NZ_LN889782.1"/>
</dbReference>
<reference evidence="8" key="1">
    <citation type="submission" date="2015-10" db="EMBL/GenBank/DDBJ databases">
        <authorList>
            <person name="Regsiter A."/>
            <person name="william w."/>
        </authorList>
    </citation>
    <scope>NUCLEOTIDE SEQUENCE [LARGE SCALE GENOMIC DNA]</scope>
</reference>
<evidence type="ECO:0000256" key="2">
    <source>
        <dbReference type="ARBA" id="ARBA00022692"/>
    </source>
</evidence>
<evidence type="ECO:0000256" key="1">
    <source>
        <dbReference type="ARBA" id="ARBA00004141"/>
    </source>
</evidence>
<feature type="transmembrane region" description="Helical" evidence="5">
    <location>
        <begin position="82"/>
        <end position="99"/>
    </location>
</feature>
<feature type="transmembrane region" description="Helical" evidence="5">
    <location>
        <begin position="58"/>
        <end position="76"/>
    </location>
</feature>
<evidence type="ECO:0000313" key="8">
    <source>
        <dbReference type="Proteomes" id="UP000184315"/>
    </source>
</evidence>
<feature type="transmembrane region" description="Helical" evidence="5">
    <location>
        <begin position="111"/>
        <end position="133"/>
    </location>
</feature>
<evidence type="ECO:0000256" key="3">
    <source>
        <dbReference type="ARBA" id="ARBA00022989"/>
    </source>
</evidence>
<feature type="domain" description="O-antigen ligase-related" evidence="6">
    <location>
        <begin position="218"/>
        <end position="363"/>
    </location>
</feature>
<evidence type="ECO:0000256" key="4">
    <source>
        <dbReference type="ARBA" id="ARBA00023136"/>
    </source>
</evidence>
<dbReference type="AlphaFoldDB" id="A0A1J1LEU5"/>
<dbReference type="InterPro" id="IPR007016">
    <property type="entry name" value="O-antigen_ligase-rel_domated"/>
</dbReference>
<keyword evidence="8" id="KW-1185">Reference proteome</keyword>
<feature type="transmembrane region" description="Helical" evidence="5">
    <location>
        <begin position="346"/>
        <end position="370"/>
    </location>
</feature>
<dbReference type="Pfam" id="PF04932">
    <property type="entry name" value="Wzy_C"/>
    <property type="match status" value="1"/>
</dbReference>
<accession>A0A1J1LEU5</accession>
<comment type="subcellular location">
    <subcellularLocation>
        <location evidence="1">Membrane</location>
        <topology evidence="1">Multi-pass membrane protein</topology>
    </subcellularLocation>
</comment>
<keyword evidence="2 5" id="KW-0812">Transmembrane</keyword>
<keyword evidence="4 5" id="KW-0472">Membrane</keyword>
<dbReference type="STRING" id="671072.PL9214290690"/>
<dbReference type="EMBL" id="CZDF01000132">
    <property type="protein sequence ID" value="CUR31099.1"/>
    <property type="molecule type" value="Genomic_DNA"/>
</dbReference>
<gene>
    <name evidence="7" type="ORF">PL9214290690</name>
</gene>
<evidence type="ECO:0000313" key="7">
    <source>
        <dbReference type="EMBL" id="CUR31099.1"/>
    </source>
</evidence>
<proteinExistence type="predicted"/>
<dbReference type="PANTHER" id="PTHR37422">
    <property type="entry name" value="TEICHURONIC ACID BIOSYNTHESIS PROTEIN TUAE"/>
    <property type="match status" value="1"/>
</dbReference>
<feature type="transmembrane region" description="Helical" evidence="5">
    <location>
        <begin position="390"/>
        <end position="411"/>
    </location>
</feature>
<dbReference type="InterPro" id="IPR051533">
    <property type="entry name" value="WaaL-like"/>
</dbReference>
<evidence type="ECO:0000256" key="5">
    <source>
        <dbReference type="SAM" id="Phobius"/>
    </source>
</evidence>
<dbReference type="PANTHER" id="PTHR37422:SF13">
    <property type="entry name" value="LIPOPOLYSACCHARIDE BIOSYNTHESIS PROTEIN PA4999-RELATED"/>
    <property type="match status" value="1"/>
</dbReference>
<evidence type="ECO:0000259" key="6">
    <source>
        <dbReference type="Pfam" id="PF04932"/>
    </source>
</evidence>
<dbReference type="Proteomes" id="UP000184315">
    <property type="component" value="Unassembled WGS sequence"/>
</dbReference>